<organism evidence="9 10">
    <name type="scientific">Serendipita indica (strain DSM 11827)</name>
    <name type="common">Root endophyte fungus</name>
    <name type="synonym">Piriformospora indica</name>
    <dbReference type="NCBI Taxonomy" id="1109443"/>
    <lineage>
        <taxon>Eukaryota</taxon>
        <taxon>Fungi</taxon>
        <taxon>Dikarya</taxon>
        <taxon>Basidiomycota</taxon>
        <taxon>Agaricomycotina</taxon>
        <taxon>Agaricomycetes</taxon>
        <taxon>Sebacinales</taxon>
        <taxon>Serendipitaceae</taxon>
        <taxon>Serendipita</taxon>
    </lineage>
</organism>
<dbReference type="SMART" id="SM00320">
    <property type="entry name" value="WD40"/>
    <property type="match status" value="3"/>
</dbReference>
<evidence type="ECO:0000256" key="6">
    <source>
        <dbReference type="HAMAP-Rule" id="MF_03056"/>
    </source>
</evidence>
<comment type="caution">
    <text evidence="9">The sequence shown here is derived from an EMBL/GenBank/DDBJ whole genome shotgun (WGS) entry which is preliminary data.</text>
</comment>
<evidence type="ECO:0000256" key="3">
    <source>
        <dbReference type="ARBA" id="ARBA00022694"/>
    </source>
</evidence>
<dbReference type="GO" id="GO:0005829">
    <property type="term" value="C:cytosol"/>
    <property type="evidence" value="ECO:0007669"/>
    <property type="project" value="TreeGrafter"/>
</dbReference>
<feature type="region of interest" description="Disordered" evidence="8">
    <location>
        <begin position="444"/>
        <end position="471"/>
    </location>
</feature>
<gene>
    <name evidence="9" type="ORF">PIIN_10041</name>
</gene>
<dbReference type="Pfam" id="PF00400">
    <property type="entry name" value="WD40"/>
    <property type="match status" value="2"/>
</dbReference>
<feature type="compositionally biased region" description="Acidic residues" evidence="8">
    <location>
        <begin position="307"/>
        <end position="323"/>
    </location>
</feature>
<dbReference type="PANTHER" id="PTHR16288">
    <property type="entry name" value="WD40 REPEAT PROTEIN 4"/>
    <property type="match status" value="1"/>
</dbReference>
<dbReference type="InterPro" id="IPR001680">
    <property type="entry name" value="WD40_rpt"/>
</dbReference>
<dbReference type="GO" id="GO:0005634">
    <property type="term" value="C:nucleus"/>
    <property type="evidence" value="ECO:0007669"/>
    <property type="project" value="UniProtKB-SubCell"/>
</dbReference>
<proteinExistence type="inferred from homology"/>
<protein>
    <submittedName>
        <fullName evidence="9">Uncharacterized protein</fullName>
    </submittedName>
</protein>
<accession>G4TXJ8</accession>
<comment type="function">
    <text evidence="6">Required for the formation of N(7)-methylguanine at position 46 (m7G46) in tRNA. In the complex, it is required to stabilize and induce conformational changes of the catalytic subunit.</text>
</comment>
<dbReference type="InterPro" id="IPR028884">
    <property type="entry name" value="Trm82"/>
</dbReference>
<dbReference type="Proteomes" id="UP000007148">
    <property type="component" value="Unassembled WGS sequence"/>
</dbReference>
<dbReference type="PANTHER" id="PTHR16288:SF0">
    <property type="entry name" value="TRNA (GUANINE-N(7)-)-METHYLTRANSFERASE NON-CATALYTIC SUBUNIT WDR4"/>
    <property type="match status" value="1"/>
</dbReference>
<dbReference type="GO" id="GO:0106004">
    <property type="term" value="P:tRNA (guanine-N7)-methylation"/>
    <property type="evidence" value="ECO:0007669"/>
    <property type="project" value="UniProtKB-UniRule"/>
</dbReference>
<dbReference type="InterPro" id="IPR036322">
    <property type="entry name" value="WD40_repeat_dom_sf"/>
</dbReference>
<feature type="repeat" description="WD" evidence="7">
    <location>
        <begin position="192"/>
        <end position="234"/>
    </location>
</feature>
<evidence type="ECO:0000256" key="4">
    <source>
        <dbReference type="ARBA" id="ARBA00022737"/>
    </source>
</evidence>
<evidence type="ECO:0000313" key="10">
    <source>
        <dbReference type="Proteomes" id="UP000007148"/>
    </source>
</evidence>
<evidence type="ECO:0000256" key="5">
    <source>
        <dbReference type="ARBA" id="ARBA00023242"/>
    </source>
</evidence>
<dbReference type="OrthoDB" id="339900at2759"/>
<dbReference type="InParanoid" id="G4TXJ8"/>
<feature type="region of interest" description="Disordered" evidence="8">
    <location>
        <begin position="118"/>
        <end position="140"/>
    </location>
</feature>
<feature type="compositionally biased region" description="Polar residues" evidence="8">
    <location>
        <begin position="281"/>
        <end position="303"/>
    </location>
</feature>
<dbReference type="AlphaFoldDB" id="G4TXJ8"/>
<evidence type="ECO:0000313" key="9">
    <source>
        <dbReference type="EMBL" id="CCA76041.1"/>
    </source>
</evidence>
<keyword evidence="2 6" id="KW-0853">WD repeat</keyword>
<evidence type="ECO:0000256" key="2">
    <source>
        <dbReference type="ARBA" id="ARBA00022574"/>
    </source>
</evidence>
<evidence type="ECO:0000256" key="8">
    <source>
        <dbReference type="SAM" id="MobiDB-lite"/>
    </source>
</evidence>
<evidence type="ECO:0000256" key="7">
    <source>
        <dbReference type="PROSITE-ProRule" id="PRU00221"/>
    </source>
</evidence>
<keyword evidence="10" id="KW-1185">Reference proteome</keyword>
<dbReference type="GO" id="GO:0043527">
    <property type="term" value="C:tRNA methyltransferase complex"/>
    <property type="evidence" value="ECO:0007669"/>
    <property type="project" value="TreeGrafter"/>
</dbReference>
<dbReference type="eggNOG" id="KOG3914">
    <property type="taxonomic scope" value="Eukaryota"/>
</dbReference>
<dbReference type="STRING" id="1109443.G4TXJ8"/>
<evidence type="ECO:0000256" key="1">
    <source>
        <dbReference type="ARBA" id="ARBA00004123"/>
    </source>
</evidence>
<reference evidence="9 10" key="1">
    <citation type="journal article" date="2011" name="PLoS Pathog.">
        <title>Endophytic Life Strategies Decoded by Genome and Transcriptome Analyses of the Mutualistic Root Symbiont Piriformospora indica.</title>
        <authorList>
            <person name="Zuccaro A."/>
            <person name="Lahrmann U."/>
            <person name="Guldener U."/>
            <person name="Langen G."/>
            <person name="Pfiffi S."/>
            <person name="Biedenkopf D."/>
            <person name="Wong P."/>
            <person name="Samans B."/>
            <person name="Grimm C."/>
            <person name="Basiewicz M."/>
            <person name="Murat C."/>
            <person name="Martin F."/>
            <person name="Kogel K.H."/>
        </authorList>
    </citation>
    <scope>NUCLEOTIDE SEQUENCE [LARGE SCALE GENOMIC DNA]</scope>
    <source>
        <strain evidence="9 10">DSM 11827</strain>
    </source>
</reference>
<dbReference type="UniPathway" id="UPA00989"/>
<dbReference type="EMBL" id="CAFZ01000588">
    <property type="protein sequence ID" value="CCA76041.1"/>
    <property type="molecule type" value="Genomic_DNA"/>
</dbReference>
<dbReference type="HOGENOM" id="CLU_023695_0_0_1"/>
<dbReference type="Gene3D" id="2.130.10.10">
    <property type="entry name" value="YVTN repeat-like/Quinoprotein amine dehydrogenase"/>
    <property type="match status" value="1"/>
</dbReference>
<dbReference type="HAMAP" id="MF_03056">
    <property type="entry name" value="TRM82"/>
    <property type="match status" value="1"/>
</dbReference>
<dbReference type="InterPro" id="IPR015943">
    <property type="entry name" value="WD40/YVTN_repeat-like_dom_sf"/>
</dbReference>
<feature type="compositionally biased region" description="Basic and acidic residues" evidence="8">
    <location>
        <begin position="265"/>
        <end position="277"/>
    </location>
</feature>
<keyword evidence="4 6" id="KW-0677">Repeat</keyword>
<dbReference type="PROSITE" id="PS50082">
    <property type="entry name" value="WD_REPEATS_2"/>
    <property type="match status" value="1"/>
</dbReference>
<comment type="subcellular location">
    <subcellularLocation>
        <location evidence="1 6">Nucleus</location>
    </subcellularLocation>
</comment>
<keyword evidence="5 6" id="KW-0539">Nucleus</keyword>
<sequence length="484" mass="54344">MPTFPCTSLTLCEELTVAVYGGHLYVLQTESGKHVASTASNTSESKPPIRQVALSLKRRRLVTIDEQKSLKVWDVDRLDLLSSREIPKKANQLLITQDETILVADKFGDVFSYPMDAPEIPPPVPKPKNSLENRKSVASHSNPSLGTLIVGHTSSLLSMTLSRDERFLVTADRDEHIRVSHYPRGYNIERYCLGHTKYISAIHIHRHLPHLLISGGGDRALYFWDYLKGTLLHRLDVWEVVHGSTKVSSQRRKWKRIEVKRGEGWRARRKREREEKKRLKSQQSGQVEPANSDQGQQTQSPDRTYQDEVENEERDMIEDEEDHVGDSSERQEIGGGIIVSQARARLPSLEEVIAVSKIETLCFKSQYALLFSAFGSNGVFFVPCDANTGLPSQDSLFVHYFPAPILDIAVHTVKSHPREDPTEGPVSQIYVSIDTGFCAEEDAAGTPMSTRDPEMNNGATGVSREKTTSEITTDIRESGEAVIW</sequence>
<name>G4TXJ8_SERID</name>
<comment type="pathway">
    <text evidence="6">tRNA modification; N(7)-methylguanine-tRNA biosynthesis.</text>
</comment>
<dbReference type="SUPFAM" id="SSF50978">
    <property type="entry name" value="WD40 repeat-like"/>
    <property type="match status" value="1"/>
</dbReference>
<comment type="similarity">
    <text evidence="6">Belongs to the WD repeat TRM82 family.</text>
</comment>
<feature type="region of interest" description="Disordered" evidence="8">
    <location>
        <begin position="265"/>
        <end position="332"/>
    </location>
</feature>
<keyword evidence="3 6" id="KW-0819">tRNA processing</keyword>